<feature type="region of interest" description="Disordered" evidence="1">
    <location>
        <begin position="143"/>
        <end position="204"/>
    </location>
</feature>
<evidence type="ECO:0000313" key="3">
    <source>
        <dbReference type="Proteomes" id="UP000016933"/>
    </source>
</evidence>
<reference evidence="2 3" key="2">
    <citation type="journal article" date="2012" name="PLoS Pathog.">
        <title>Diverse lifestyles and strategies of plant pathogenesis encoded in the genomes of eighteen Dothideomycetes fungi.</title>
        <authorList>
            <person name="Ohm R.A."/>
            <person name="Feau N."/>
            <person name="Henrissat B."/>
            <person name="Schoch C.L."/>
            <person name="Horwitz B.A."/>
            <person name="Barry K.W."/>
            <person name="Condon B.J."/>
            <person name="Copeland A.C."/>
            <person name="Dhillon B."/>
            <person name="Glaser F."/>
            <person name="Hesse C.N."/>
            <person name="Kosti I."/>
            <person name="LaButti K."/>
            <person name="Lindquist E.A."/>
            <person name="Lucas S."/>
            <person name="Salamov A.A."/>
            <person name="Bradshaw R.E."/>
            <person name="Ciuffetti L."/>
            <person name="Hamelin R.C."/>
            <person name="Kema G.H.J."/>
            <person name="Lawrence C."/>
            <person name="Scott J.A."/>
            <person name="Spatafora J.W."/>
            <person name="Turgeon B.G."/>
            <person name="de Wit P.J.G.M."/>
            <person name="Zhong S."/>
            <person name="Goodwin S.B."/>
            <person name="Grigoriev I.V."/>
        </authorList>
    </citation>
    <scope>NUCLEOTIDE SEQUENCE [LARGE SCALE GENOMIC DNA]</scope>
    <source>
        <strain evidence="3">NZE10 / CBS 128990</strain>
    </source>
</reference>
<dbReference type="AlphaFoldDB" id="N1PX91"/>
<keyword evidence="3" id="KW-1185">Reference proteome</keyword>
<name>N1PX91_DOTSN</name>
<reference evidence="3" key="1">
    <citation type="journal article" date="2012" name="PLoS Genet.">
        <title>The genomes of the fungal plant pathogens Cladosporium fulvum and Dothistroma septosporum reveal adaptation to different hosts and lifestyles but also signatures of common ancestry.</title>
        <authorList>
            <person name="de Wit P.J.G.M."/>
            <person name="van der Burgt A."/>
            <person name="Oekmen B."/>
            <person name="Stergiopoulos I."/>
            <person name="Abd-Elsalam K.A."/>
            <person name="Aerts A.L."/>
            <person name="Bahkali A.H."/>
            <person name="Beenen H.G."/>
            <person name="Chettri P."/>
            <person name="Cox M.P."/>
            <person name="Datema E."/>
            <person name="de Vries R.P."/>
            <person name="Dhillon B."/>
            <person name="Ganley A.R."/>
            <person name="Griffiths S.A."/>
            <person name="Guo Y."/>
            <person name="Hamelin R.C."/>
            <person name="Henrissat B."/>
            <person name="Kabir M.S."/>
            <person name="Jashni M.K."/>
            <person name="Kema G."/>
            <person name="Klaubauf S."/>
            <person name="Lapidus A."/>
            <person name="Levasseur A."/>
            <person name="Lindquist E."/>
            <person name="Mehrabi R."/>
            <person name="Ohm R.A."/>
            <person name="Owen T.J."/>
            <person name="Salamov A."/>
            <person name="Schwelm A."/>
            <person name="Schijlen E."/>
            <person name="Sun H."/>
            <person name="van den Burg H.A."/>
            <person name="van Ham R.C.H.J."/>
            <person name="Zhang S."/>
            <person name="Goodwin S.B."/>
            <person name="Grigoriev I.V."/>
            <person name="Collemare J."/>
            <person name="Bradshaw R.E."/>
        </authorList>
    </citation>
    <scope>NUCLEOTIDE SEQUENCE [LARGE SCALE GENOMIC DNA]</scope>
    <source>
        <strain evidence="3">NZE10 / CBS 128990</strain>
    </source>
</reference>
<organism evidence="2 3">
    <name type="scientific">Dothistroma septosporum (strain NZE10 / CBS 128990)</name>
    <name type="common">Red band needle blight fungus</name>
    <name type="synonym">Mycosphaerella pini</name>
    <dbReference type="NCBI Taxonomy" id="675120"/>
    <lineage>
        <taxon>Eukaryota</taxon>
        <taxon>Fungi</taxon>
        <taxon>Dikarya</taxon>
        <taxon>Ascomycota</taxon>
        <taxon>Pezizomycotina</taxon>
        <taxon>Dothideomycetes</taxon>
        <taxon>Dothideomycetidae</taxon>
        <taxon>Mycosphaerellales</taxon>
        <taxon>Mycosphaerellaceae</taxon>
        <taxon>Dothistroma</taxon>
    </lineage>
</organism>
<protein>
    <submittedName>
        <fullName evidence="2">Uncharacterized protein</fullName>
    </submittedName>
</protein>
<dbReference type="EMBL" id="KB446536">
    <property type="protein sequence ID" value="EME47035.1"/>
    <property type="molecule type" value="Genomic_DNA"/>
</dbReference>
<sequence length="326" mass="36869">MHLAAVLSVNRQTDSFKICCEPLSRTLDLVRLEDCVVHSSFPADGSKLTPKWLLLNTLDEGTQDIRVIDDGIPNIVIARRDRLTLDVETIQILGDFCYNRLQPFSQWHYEHKSTRGQAVSDPAKGVALEQMSPANWAKFLAHSQEARRGQSKTTIEDTAGEVDGMAMDDGHVGDDQDALGEEKETFSDRAPRPRDAEGARRLEYEKPKPWSPTLQNRAIEWYDRLLPQISGEQMSKEVCRPLALRWIKKVSPFPWSELQKLRDEKLRAVLHKAVGERLPPELREMILEEVIKLDPACLEVVDEPGALDNLVEMAIARLMSRLSPGS</sequence>
<accession>N1PX91</accession>
<evidence type="ECO:0000256" key="1">
    <source>
        <dbReference type="SAM" id="MobiDB-lite"/>
    </source>
</evidence>
<gene>
    <name evidence="2" type="ORF">DOTSEDRAFT_20854</name>
</gene>
<evidence type="ECO:0000313" key="2">
    <source>
        <dbReference type="EMBL" id="EME47035.1"/>
    </source>
</evidence>
<dbReference type="Proteomes" id="UP000016933">
    <property type="component" value="Unassembled WGS sequence"/>
</dbReference>
<proteinExistence type="predicted"/>
<feature type="compositionally biased region" description="Basic and acidic residues" evidence="1">
    <location>
        <begin position="168"/>
        <end position="204"/>
    </location>
</feature>
<dbReference type="HOGENOM" id="CLU_852646_0_0_1"/>